<proteinExistence type="inferred from homology"/>
<evidence type="ECO:0000256" key="4">
    <source>
        <dbReference type="RuleBase" id="RU003704"/>
    </source>
</evidence>
<evidence type="ECO:0000259" key="5">
    <source>
        <dbReference type="Pfam" id="PF00294"/>
    </source>
</evidence>
<dbReference type="PROSITE" id="PS00584">
    <property type="entry name" value="PFKB_KINASES_2"/>
    <property type="match status" value="1"/>
</dbReference>
<dbReference type="InterPro" id="IPR011611">
    <property type="entry name" value="PfkB_dom"/>
</dbReference>
<dbReference type="InterPro" id="IPR029056">
    <property type="entry name" value="Ribokinase-like"/>
</dbReference>
<dbReference type="GO" id="GO:0006796">
    <property type="term" value="P:phosphate-containing compound metabolic process"/>
    <property type="evidence" value="ECO:0007669"/>
    <property type="project" value="UniProtKB-ARBA"/>
</dbReference>
<dbReference type="Pfam" id="PF00294">
    <property type="entry name" value="PfkB"/>
    <property type="match status" value="1"/>
</dbReference>
<comment type="similarity">
    <text evidence="1 4">Belongs to the carbohydrate kinase PfkB family.</text>
</comment>
<dbReference type="OrthoDB" id="9775849at2"/>
<dbReference type="Gene3D" id="3.40.1190.20">
    <property type="match status" value="1"/>
</dbReference>
<feature type="domain" description="Carbohydrate kinase PfkB" evidence="5">
    <location>
        <begin position="3"/>
        <end position="265"/>
    </location>
</feature>
<dbReference type="GO" id="GO:0061594">
    <property type="term" value="F:6-deoxy-6-sulfofructose kinase activity"/>
    <property type="evidence" value="ECO:0007669"/>
    <property type="project" value="UniProtKB-EC"/>
</dbReference>
<keyword evidence="3 4" id="KW-0418">Kinase</keyword>
<dbReference type="PRINTS" id="PR00990">
    <property type="entry name" value="RIBOKINASE"/>
</dbReference>
<organism evidence="6 7">
    <name type="scientific">Meiothermus taiwanensis</name>
    <dbReference type="NCBI Taxonomy" id="172827"/>
    <lineage>
        <taxon>Bacteria</taxon>
        <taxon>Thermotogati</taxon>
        <taxon>Deinococcota</taxon>
        <taxon>Deinococci</taxon>
        <taxon>Thermales</taxon>
        <taxon>Thermaceae</taxon>
        <taxon>Meiothermus</taxon>
    </lineage>
</organism>
<dbReference type="GO" id="GO:0005829">
    <property type="term" value="C:cytosol"/>
    <property type="evidence" value="ECO:0007669"/>
    <property type="project" value="TreeGrafter"/>
</dbReference>
<gene>
    <name evidence="6" type="primary">yihV</name>
    <name evidence="6" type="ORF">Mcate_01902</name>
</gene>
<name>A0A399DXV3_9DEIN</name>
<protein>
    <submittedName>
        <fullName evidence="6">Sulfofructose kinase</fullName>
        <ecNumber evidence="6">2.7.1.184</ecNumber>
    </submittedName>
</protein>
<evidence type="ECO:0000313" key="6">
    <source>
        <dbReference type="EMBL" id="RIH76098.1"/>
    </source>
</evidence>
<accession>A0A399DXV3</accession>
<dbReference type="RefSeq" id="WP_027887581.1">
    <property type="nucleotide sequence ID" value="NZ_JBHSXZ010000008.1"/>
</dbReference>
<dbReference type="PANTHER" id="PTHR10584:SF157">
    <property type="entry name" value="SULFOFRUCTOSE KINASE"/>
    <property type="match status" value="1"/>
</dbReference>
<evidence type="ECO:0000313" key="7">
    <source>
        <dbReference type="Proteomes" id="UP000266089"/>
    </source>
</evidence>
<evidence type="ECO:0000256" key="3">
    <source>
        <dbReference type="ARBA" id="ARBA00022777"/>
    </source>
</evidence>
<sequence>MVKILTVGWANLDQRFYVEQFPPSSSRTGVLGYRETIGGPAAVAAVAAARLGAEAHLVSRRGDDATGERLQGMLEAEGVRAHFQLGAATPVSAVLVTPEGERYIFPYRPELPDELVLNEEGLLEGTGALLLDGRWASAGYGLGQAARARGLPVVLDLDRDRDEDWMLTRVATHVVASEELAVQKGGVDALLAQLQALGVFAAVTLGAQGVAYAGGHLPAYPVQVRDTTGAGDVFHGAFTLALAEGMGELAALRFASATAALHCAQASPPRRNEVQAFLASLP</sequence>
<dbReference type="EMBL" id="QWKX01000050">
    <property type="protein sequence ID" value="RIH76098.1"/>
    <property type="molecule type" value="Genomic_DNA"/>
</dbReference>
<dbReference type="GO" id="GO:0016301">
    <property type="term" value="F:kinase activity"/>
    <property type="evidence" value="ECO:0007669"/>
    <property type="project" value="UniProtKB-KW"/>
</dbReference>
<dbReference type="Proteomes" id="UP000266089">
    <property type="component" value="Unassembled WGS sequence"/>
</dbReference>
<keyword evidence="2 4" id="KW-0808">Transferase</keyword>
<reference evidence="6 7" key="1">
    <citation type="submission" date="2018-08" db="EMBL/GenBank/DDBJ databases">
        <title>Meiothermus cateniformans JCM 15151 genome sequencing project.</title>
        <authorList>
            <person name="Da Costa M.S."/>
            <person name="Albuquerque L."/>
            <person name="Raposo P."/>
            <person name="Froufe H.J.C."/>
            <person name="Barroso C.S."/>
            <person name="Egas C."/>
        </authorList>
    </citation>
    <scope>NUCLEOTIDE SEQUENCE [LARGE SCALE GENOMIC DNA]</scope>
    <source>
        <strain evidence="6 7">JCM 15151</strain>
    </source>
</reference>
<evidence type="ECO:0000256" key="1">
    <source>
        <dbReference type="ARBA" id="ARBA00010688"/>
    </source>
</evidence>
<dbReference type="AlphaFoldDB" id="A0A399DXV3"/>
<dbReference type="InterPro" id="IPR002173">
    <property type="entry name" value="Carboh/pur_kinase_PfkB_CS"/>
</dbReference>
<evidence type="ECO:0000256" key="2">
    <source>
        <dbReference type="ARBA" id="ARBA00022679"/>
    </source>
</evidence>
<dbReference type="SUPFAM" id="SSF53613">
    <property type="entry name" value="Ribokinase-like"/>
    <property type="match status" value="1"/>
</dbReference>
<dbReference type="PANTHER" id="PTHR10584">
    <property type="entry name" value="SUGAR KINASE"/>
    <property type="match status" value="1"/>
</dbReference>
<comment type="caution">
    <text evidence="6">The sequence shown here is derived from an EMBL/GenBank/DDBJ whole genome shotgun (WGS) entry which is preliminary data.</text>
</comment>
<dbReference type="EC" id="2.7.1.184" evidence="6"/>
<dbReference type="InterPro" id="IPR002139">
    <property type="entry name" value="Ribo/fructo_kinase"/>
</dbReference>